<evidence type="ECO:0000256" key="6">
    <source>
        <dbReference type="RuleBase" id="RU003679"/>
    </source>
</evidence>
<evidence type="ECO:0000256" key="4">
    <source>
        <dbReference type="PIRSR" id="PIRSR006336-1"/>
    </source>
</evidence>
<dbReference type="InterPro" id="IPR048912">
    <property type="entry name" value="BetaGal1-like_ABD1"/>
</dbReference>
<evidence type="ECO:0000256" key="1">
    <source>
        <dbReference type="ARBA" id="ARBA00009809"/>
    </source>
</evidence>
<evidence type="ECO:0000313" key="11">
    <source>
        <dbReference type="Proteomes" id="UP000521748"/>
    </source>
</evidence>
<dbReference type="InterPro" id="IPR031330">
    <property type="entry name" value="Gly_Hdrlase_35_cat"/>
</dbReference>
<keyword evidence="2 5" id="KW-0378">Hydrolase</keyword>
<dbReference type="Gene3D" id="2.60.120.260">
    <property type="entry name" value="Galactose-binding domain-like"/>
    <property type="match status" value="2"/>
</dbReference>
<feature type="domain" description="Glycoside hydrolase 35 catalytic" evidence="7">
    <location>
        <begin position="18"/>
        <end position="331"/>
    </location>
</feature>
<dbReference type="PANTHER" id="PTHR23421">
    <property type="entry name" value="BETA-GALACTOSIDASE RELATED"/>
    <property type="match status" value="1"/>
</dbReference>
<dbReference type="InterPro" id="IPR048913">
    <property type="entry name" value="BetaGal_gal-bd"/>
</dbReference>
<dbReference type="Proteomes" id="UP000521748">
    <property type="component" value="Unassembled WGS sequence"/>
</dbReference>
<evidence type="ECO:0000313" key="10">
    <source>
        <dbReference type="EMBL" id="NYE96100.1"/>
    </source>
</evidence>
<feature type="active site" description="Nucleophile" evidence="4">
    <location>
        <position position="242"/>
    </location>
</feature>
<dbReference type="Pfam" id="PF21467">
    <property type="entry name" value="BetaGal_gal-bd"/>
    <property type="match status" value="1"/>
</dbReference>
<feature type="domain" description="Beta-galactosidase 1-like first all-beta" evidence="8">
    <location>
        <begin position="381"/>
        <end position="489"/>
    </location>
</feature>
<comment type="catalytic activity">
    <reaction evidence="5">
        <text>Hydrolysis of terminal non-reducing beta-D-galactose residues in beta-D-galactosides.</text>
        <dbReference type="EC" id="3.2.1.23"/>
    </reaction>
</comment>
<dbReference type="Pfam" id="PF21317">
    <property type="entry name" value="BetaGal_ABD_1"/>
    <property type="match status" value="1"/>
</dbReference>
<evidence type="ECO:0000256" key="3">
    <source>
        <dbReference type="ARBA" id="ARBA00023295"/>
    </source>
</evidence>
<feature type="active site" description="Proton donor" evidence="4">
    <location>
        <position position="166"/>
    </location>
</feature>
<keyword evidence="11" id="KW-1185">Reference proteome</keyword>
<evidence type="ECO:0000259" key="9">
    <source>
        <dbReference type="Pfam" id="PF21467"/>
    </source>
</evidence>
<dbReference type="InterPro" id="IPR001944">
    <property type="entry name" value="Glycoside_Hdrlase_35"/>
</dbReference>
<dbReference type="AlphaFoldDB" id="A0A7Y9LUZ1"/>
<dbReference type="GO" id="GO:0004565">
    <property type="term" value="F:beta-galactosidase activity"/>
    <property type="evidence" value="ECO:0007669"/>
    <property type="project" value="UniProtKB-EC"/>
</dbReference>
<dbReference type="InterPro" id="IPR019801">
    <property type="entry name" value="Glyco_hydro_35_CS"/>
</dbReference>
<reference evidence="10 11" key="1">
    <citation type="submission" date="2020-07" db="EMBL/GenBank/DDBJ databases">
        <title>Sequencing the genomes of 1000 actinobacteria strains.</title>
        <authorList>
            <person name="Klenk H.-P."/>
        </authorList>
    </citation>
    <scope>NUCLEOTIDE SEQUENCE [LARGE SCALE GENOMIC DNA]</scope>
    <source>
        <strain evidence="10 11">DSM 102047</strain>
    </source>
</reference>
<name>A0A7Y9LUZ1_9MICC</name>
<dbReference type="SUPFAM" id="SSF51445">
    <property type="entry name" value="(Trans)glycosidases"/>
    <property type="match status" value="1"/>
</dbReference>
<dbReference type="InterPro" id="IPR008979">
    <property type="entry name" value="Galactose-bd-like_sf"/>
</dbReference>
<dbReference type="RefSeq" id="WP_343046320.1">
    <property type="nucleotide sequence ID" value="NZ_JACBYQ010000002.1"/>
</dbReference>
<dbReference type="Pfam" id="PF01301">
    <property type="entry name" value="Glyco_hydro_35"/>
    <property type="match status" value="1"/>
</dbReference>
<dbReference type="PIRSF" id="PIRSF006336">
    <property type="entry name" value="B-gal"/>
    <property type="match status" value="1"/>
</dbReference>
<proteinExistence type="inferred from homology"/>
<feature type="domain" description="Beta-galactosidase galactose-binding" evidence="9">
    <location>
        <begin position="514"/>
        <end position="572"/>
    </location>
</feature>
<evidence type="ECO:0000259" key="8">
    <source>
        <dbReference type="Pfam" id="PF21317"/>
    </source>
</evidence>
<organism evidence="10 11">
    <name type="scientific">Psychromicrobium silvestre</name>
    <dbReference type="NCBI Taxonomy" id="1645614"/>
    <lineage>
        <taxon>Bacteria</taxon>
        <taxon>Bacillati</taxon>
        <taxon>Actinomycetota</taxon>
        <taxon>Actinomycetes</taxon>
        <taxon>Micrococcales</taxon>
        <taxon>Micrococcaceae</taxon>
        <taxon>Psychromicrobium</taxon>
    </lineage>
</organism>
<dbReference type="PRINTS" id="PR00742">
    <property type="entry name" value="GLHYDRLASE35"/>
</dbReference>
<gene>
    <name evidence="10" type="ORF">FHU41_002350</name>
</gene>
<evidence type="ECO:0000256" key="2">
    <source>
        <dbReference type="ARBA" id="ARBA00022801"/>
    </source>
</evidence>
<comment type="similarity">
    <text evidence="1 6">Belongs to the glycosyl hydrolase 35 family.</text>
</comment>
<accession>A0A7Y9LUZ1</accession>
<evidence type="ECO:0000256" key="5">
    <source>
        <dbReference type="RuleBase" id="RU000675"/>
    </source>
</evidence>
<dbReference type="GO" id="GO:0005975">
    <property type="term" value="P:carbohydrate metabolic process"/>
    <property type="evidence" value="ECO:0007669"/>
    <property type="project" value="InterPro"/>
</dbReference>
<dbReference type="PROSITE" id="PS01182">
    <property type="entry name" value="GLYCOSYL_HYDROL_F35"/>
    <property type="match status" value="1"/>
</dbReference>
<dbReference type="InterPro" id="IPR026283">
    <property type="entry name" value="B-gal_1-like"/>
</dbReference>
<dbReference type="EMBL" id="JACBYQ010000002">
    <property type="protein sequence ID" value="NYE96100.1"/>
    <property type="molecule type" value="Genomic_DNA"/>
</dbReference>
<dbReference type="Gene3D" id="3.20.20.80">
    <property type="entry name" value="Glycosidases"/>
    <property type="match status" value="1"/>
</dbReference>
<dbReference type="InterPro" id="IPR017853">
    <property type="entry name" value="GH"/>
</dbReference>
<comment type="caution">
    <text evidence="10">The sequence shown here is derived from an EMBL/GenBank/DDBJ whole genome shotgun (WGS) entry which is preliminary data.</text>
</comment>
<dbReference type="EC" id="3.2.1.23" evidence="5"/>
<dbReference type="SUPFAM" id="SSF49785">
    <property type="entry name" value="Galactose-binding domain-like"/>
    <property type="match status" value="1"/>
</dbReference>
<sequence length="595" mass="65292">MPPLSQTPGPALHTADGQLFRHGQPHRLLGGAIHYFRVHPSQWADRLARLAAMGANTLDTYIAWNFHQPTRSAADFSGWRDLPRFIELAAEQGLDVLVRPGPYICAEWDNGGFPAWLSGTPGIQLRSRQDQYQRAVEHWFDRLLPLLTPLQASNGGPIVAFQAENEYGSFGDDAEYMRWTRQALLERGVTELIFSADGANDFYLDGGAIPELLATGTLGSRGAEAIETWKRRRPGEHFIAAEFWNGWFDHWGEEHHHRSASEATAEAAEILDGGGSVCLYIAHGGTNFGLNAGANFDRVLQPTVTSYDSDAPIAEDGALTEKFHAMRELFGRFAGQELPELSPELLAPNQVLPAGELPVIAGAALPELLRELPLTSSSPAPLSFEQLDCAQGLVLYRAEPILPAGKFTLRISGLHDRAYVWLDGIPMGCLAGTEHEPLELEGRGEAAVLEVLVENQGRINYGHLLGQGKGLSGVLINQRLTSGWQHATLPLAEWDEAQLEALHHSGTPREPEGPGFSRAELELDEPRDSHLELPGFGKGFLWVNGFLLGRYWQLGPQKSLYLPAGLLRSGLNVFTVLELEHSGSQLRLLEQPELG</sequence>
<keyword evidence="3 5" id="KW-0326">Glycosidase</keyword>
<protein>
    <recommendedName>
        <fullName evidence="5">Beta-galactosidase</fullName>
        <ecNumber evidence="5">3.2.1.23</ecNumber>
    </recommendedName>
</protein>
<evidence type="ECO:0000259" key="7">
    <source>
        <dbReference type="Pfam" id="PF01301"/>
    </source>
</evidence>